<evidence type="ECO:0000313" key="2">
    <source>
        <dbReference type="EMBL" id="KAF2669056.1"/>
    </source>
</evidence>
<accession>A0A6A6UBQ6</accession>
<organism evidence="2 3">
    <name type="scientific">Microthyrium microscopicum</name>
    <dbReference type="NCBI Taxonomy" id="703497"/>
    <lineage>
        <taxon>Eukaryota</taxon>
        <taxon>Fungi</taxon>
        <taxon>Dikarya</taxon>
        <taxon>Ascomycota</taxon>
        <taxon>Pezizomycotina</taxon>
        <taxon>Dothideomycetes</taxon>
        <taxon>Dothideomycetes incertae sedis</taxon>
        <taxon>Microthyriales</taxon>
        <taxon>Microthyriaceae</taxon>
        <taxon>Microthyrium</taxon>
    </lineage>
</organism>
<evidence type="ECO:0000313" key="3">
    <source>
        <dbReference type="Proteomes" id="UP000799302"/>
    </source>
</evidence>
<evidence type="ECO:0000256" key="1">
    <source>
        <dbReference type="SAM" id="MobiDB-lite"/>
    </source>
</evidence>
<feature type="compositionally biased region" description="Basic residues" evidence="1">
    <location>
        <begin position="165"/>
        <end position="177"/>
    </location>
</feature>
<gene>
    <name evidence="2" type="ORF">BT63DRAFT_424772</name>
</gene>
<dbReference type="AlphaFoldDB" id="A0A6A6UBQ6"/>
<dbReference type="Proteomes" id="UP000799302">
    <property type="component" value="Unassembled WGS sequence"/>
</dbReference>
<feature type="compositionally biased region" description="Polar residues" evidence="1">
    <location>
        <begin position="94"/>
        <end position="115"/>
    </location>
</feature>
<feature type="compositionally biased region" description="Basic and acidic residues" evidence="1">
    <location>
        <begin position="26"/>
        <end position="40"/>
    </location>
</feature>
<dbReference type="EMBL" id="MU004235">
    <property type="protein sequence ID" value="KAF2669056.1"/>
    <property type="molecule type" value="Genomic_DNA"/>
</dbReference>
<keyword evidence="3" id="KW-1185">Reference proteome</keyword>
<feature type="region of interest" description="Disordered" evidence="1">
    <location>
        <begin position="83"/>
        <end position="194"/>
    </location>
</feature>
<feature type="compositionally biased region" description="Polar residues" evidence="1">
    <location>
        <begin position="123"/>
        <end position="147"/>
    </location>
</feature>
<feature type="region of interest" description="Disordered" evidence="1">
    <location>
        <begin position="26"/>
        <end position="65"/>
    </location>
</feature>
<name>A0A6A6UBQ6_9PEZI</name>
<sequence length="194" mass="21302">MPPRDDEVDPFVARLEKTLGWLSEMRDEVYEGGDDSHDSDSAGASSDTVNELPGEDTEMAEKEDGMDVDLEAYMNLEYLAEVEAEPEKKKQDSVAMSPSESPKGQTLETFTQLPTGNRYIEDANNTEAETPFLTESMTFKPSNTPSRVASPPSPEQAQLDPAKASKQKHSNRARAVKRSVMNRSQNGNRGAGDS</sequence>
<proteinExistence type="predicted"/>
<reference evidence="2" key="1">
    <citation type="journal article" date="2020" name="Stud. Mycol.">
        <title>101 Dothideomycetes genomes: a test case for predicting lifestyles and emergence of pathogens.</title>
        <authorList>
            <person name="Haridas S."/>
            <person name="Albert R."/>
            <person name="Binder M."/>
            <person name="Bloem J."/>
            <person name="Labutti K."/>
            <person name="Salamov A."/>
            <person name="Andreopoulos B."/>
            <person name="Baker S."/>
            <person name="Barry K."/>
            <person name="Bills G."/>
            <person name="Bluhm B."/>
            <person name="Cannon C."/>
            <person name="Castanera R."/>
            <person name="Culley D."/>
            <person name="Daum C."/>
            <person name="Ezra D."/>
            <person name="Gonzalez J."/>
            <person name="Henrissat B."/>
            <person name="Kuo A."/>
            <person name="Liang C."/>
            <person name="Lipzen A."/>
            <person name="Lutzoni F."/>
            <person name="Magnuson J."/>
            <person name="Mondo S."/>
            <person name="Nolan M."/>
            <person name="Ohm R."/>
            <person name="Pangilinan J."/>
            <person name="Park H.-J."/>
            <person name="Ramirez L."/>
            <person name="Alfaro M."/>
            <person name="Sun H."/>
            <person name="Tritt A."/>
            <person name="Yoshinaga Y."/>
            <person name="Zwiers L.-H."/>
            <person name="Turgeon B."/>
            <person name="Goodwin S."/>
            <person name="Spatafora J."/>
            <person name="Crous P."/>
            <person name="Grigoriev I."/>
        </authorList>
    </citation>
    <scope>NUCLEOTIDE SEQUENCE</scope>
    <source>
        <strain evidence="2">CBS 115976</strain>
    </source>
</reference>
<protein>
    <submittedName>
        <fullName evidence="2">Uncharacterized protein</fullName>
    </submittedName>
</protein>